<dbReference type="EMBL" id="FXLY01000009">
    <property type="protein sequence ID" value="SMN21741.1"/>
    <property type="molecule type" value="Genomic_DNA"/>
</dbReference>
<reference evidence="7 8" key="1">
    <citation type="submission" date="2017-04" db="EMBL/GenBank/DDBJ databases">
        <authorList>
            <person name="Afonso C.L."/>
            <person name="Miller P.J."/>
            <person name="Scott M.A."/>
            <person name="Spackman E."/>
            <person name="Goraichik I."/>
            <person name="Dimitrov K.M."/>
            <person name="Suarez D.L."/>
            <person name="Swayne D.E."/>
        </authorList>
    </citation>
    <scope>NUCLEOTIDE SEQUENCE [LARGE SCALE GENOMIC DNA]</scope>
</reference>
<sequence length="651" mass="76255">MRGGSLLIEVLLVFLWCCLSTAVAGNAGNSPDCKLEYFQSLTKDLKKFDNSDLSKYQNIASKLENCLSESRTDLYLFKNEIYYKMGLIHLSMGNDMKAMNAFEELQGLGDSYYNLSKDRLSDLYTEFGLWDHLRMLLPDDDTGDIFRSLNSTLYQKINDPTKFSTIDDELVPMLNISPYDIETLTIRADFLFHKLIESEHFNDLTVAYEIARIFETILEKHKIRLSLDKRIQMHYTISLLQLLVLNIEPTQHIRKCLAIDMDYKPCKELSLLVSRLNKINPTRAQLFDTQTYISKNDIDWDKIVNYYMIKKRDGVINYEWIRNKIVQLINDNTDLLVKDRAITNHLFETCVKEPLVDNADNFAFFRYLEIILCQANMELSLSNSKNRENYKKNMDRICKKTLKDTLTAEEWGDFINVLNKKDAQLSEEFLNKIWNMYPTLSIYMISKIISRKNFKQFNGQLQDLIIKFFNDNNLFNTMNPFIQKEASVVQKIQDKKQKLNEQRQRQRQQQQQQQQRQFFQQFGQQQQHQQRAPPPPPAHNTDKDYYKILNVSKDSNSKEIRKAYLNLTKKYHPDKQGSLSENDQKKIHEKMSEINEAYEILSDGSKRTDYDNSRNGGGAGGHHRQQGNGNDWFNFQAQGNPFPFGNMRGGF</sequence>
<comment type="subcellular location">
    <subcellularLocation>
        <location evidence="1">Endoplasmic reticulum</location>
    </subcellularLocation>
</comment>
<feature type="signal peptide" evidence="5">
    <location>
        <begin position="1"/>
        <end position="24"/>
    </location>
</feature>
<gene>
    <name evidence="7" type="ORF">KASA_0J00429G</name>
</gene>
<dbReference type="PROSITE" id="PS50076">
    <property type="entry name" value="DNAJ_2"/>
    <property type="match status" value="1"/>
</dbReference>
<dbReference type="OrthoDB" id="1726119at2759"/>
<feature type="compositionally biased region" description="Low complexity" evidence="4">
    <location>
        <begin position="507"/>
        <end position="531"/>
    </location>
</feature>
<dbReference type="GO" id="GO:0051087">
    <property type="term" value="F:protein-folding chaperone binding"/>
    <property type="evidence" value="ECO:0007669"/>
    <property type="project" value="TreeGrafter"/>
</dbReference>
<feature type="region of interest" description="Disordered" evidence="4">
    <location>
        <begin position="602"/>
        <end position="631"/>
    </location>
</feature>
<dbReference type="GO" id="GO:0005783">
    <property type="term" value="C:endoplasmic reticulum"/>
    <property type="evidence" value="ECO:0007669"/>
    <property type="project" value="UniProtKB-SubCell"/>
</dbReference>
<dbReference type="InterPro" id="IPR051727">
    <property type="entry name" value="DnaJ_C3_Co-chaperones"/>
</dbReference>
<dbReference type="PANTHER" id="PTHR44140:SF2">
    <property type="entry name" value="LD25575P"/>
    <property type="match status" value="1"/>
</dbReference>
<evidence type="ECO:0000313" key="7">
    <source>
        <dbReference type="EMBL" id="SMN21741.1"/>
    </source>
</evidence>
<dbReference type="CDD" id="cd06257">
    <property type="entry name" value="DnaJ"/>
    <property type="match status" value="1"/>
</dbReference>
<feature type="region of interest" description="Disordered" evidence="4">
    <location>
        <begin position="497"/>
        <end position="543"/>
    </location>
</feature>
<protein>
    <submittedName>
        <fullName evidence="7">Similar to Saccharomyces cerevisiae YJL073W JEM1 DnaJ-like chaperone required for nuclear membrane fusion during mating, localizes to the ER membrane</fullName>
    </submittedName>
</protein>
<dbReference type="Gene3D" id="1.10.287.110">
    <property type="entry name" value="DnaJ domain"/>
    <property type="match status" value="1"/>
</dbReference>
<dbReference type="InterPro" id="IPR001623">
    <property type="entry name" value="DnaJ_domain"/>
</dbReference>
<dbReference type="Pfam" id="PF00226">
    <property type="entry name" value="DnaJ"/>
    <property type="match status" value="1"/>
</dbReference>
<evidence type="ECO:0000256" key="2">
    <source>
        <dbReference type="ARBA" id="ARBA00022729"/>
    </source>
</evidence>
<name>A0A1X7R804_9SACH</name>
<dbReference type="AlphaFoldDB" id="A0A1X7R804"/>
<evidence type="ECO:0000313" key="8">
    <source>
        <dbReference type="Proteomes" id="UP000196158"/>
    </source>
</evidence>
<keyword evidence="8" id="KW-1185">Reference proteome</keyword>
<dbReference type="STRING" id="1789683.A0A1X7R804"/>
<dbReference type="Proteomes" id="UP000196158">
    <property type="component" value="Unassembled WGS sequence"/>
</dbReference>
<dbReference type="SMART" id="SM00271">
    <property type="entry name" value="DnaJ"/>
    <property type="match status" value="1"/>
</dbReference>
<dbReference type="PANTHER" id="PTHR44140">
    <property type="entry name" value="LD25575P"/>
    <property type="match status" value="1"/>
</dbReference>
<dbReference type="GO" id="GO:0051787">
    <property type="term" value="F:misfolded protein binding"/>
    <property type="evidence" value="ECO:0007669"/>
    <property type="project" value="TreeGrafter"/>
</dbReference>
<organism evidence="7 8">
    <name type="scientific">Maudiozyma saulgeensis</name>
    <dbReference type="NCBI Taxonomy" id="1789683"/>
    <lineage>
        <taxon>Eukaryota</taxon>
        <taxon>Fungi</taxon>
        <taxon>Dikarya</taxon>
        <taxon>Ascomycota</taxon>
        <taxon>Saccharomycotina</taxon>
        <taxon>Saccharomycetes</taxon>
        <taxon>Saccharomycetales</taxon>
        <taxon>Saccharomycetaceae</taxon>
        <taxon>Maudiozyma</taxon>
    </lineage>
</organism>
<keyword evidence="3" id="KW-0256">Endoplasmic reticulum</keyword>
<dbReference type="GO" id="GO:0034975">
    <property type="term" value="P:protein folding in endoplasmic reticulum"/>
    <property type="evidence" value="ECO:0007669"/>
    <property type="project" value="TreeGrafter"/>
</dbReference>
<keyword evidence="2 5" id="KW-0732">Signal</keyword>
<evidence type="ECO:0000256" key="1">
    <source>
        <dbReference type="ARBA" id="ARBA00004240"/>
    </source>
</evidence>
<feature type="domain" description="J" evidence="6">
    <location>
        <begin position="544"/>
        <end position="614"/>
    </location>
</feature>
<evidence type="ECO:0000256" key="3">
    <source>
        <dbReference type="ARBA" id="ARBA00022824"/>
    </source>
</evidence>
<feature type="chain" id="PRO_5012123618" evidence="5">
    <location>
        <begin position="25"/>
        <end position="651"/>
    </location>
</feature>
<accession>A0A1X7R804</accession>
<dbReference type="PRINTS" id="PR00625">
    <property type="entry name" value="JDOMAIN"/>
</dbReference>
<dbReference type="SUPFAM" id="SSF46565">
    <property type="entry name" value="Chaperone J-domain"/>
    <property type="match status" value="1"/>
</dbReference>
<dbReference type="InterPro" id="IPR036869">
    <property type="entry name" value="J_dom_sf"/>
</dbReference>
<evidence type="ECO:0000259" key="6">
    <source>
        <dbReference type="PROSITE" id="PS50076"/>
    </source>
</evidence>
<evidence type="ECO:0000256" key="5">
    <source>
        <dbReference type="SAM" id="SignalP"/>
    </source>
</evidence>
<proteinExistence type="predicted"/>
<evidence type="ECO:0000256" key="4">
    <source>
        <dbReference type="SAM" id="MobiDB-lite"/>
    </source>
</evidence>